<dbReference type="RefSeq" id="WP_205106482.1">
    <property type="nucleotide sequence ID" value="NZ_BAAAHT010000018.1"/>
</dbReference>
<dbReference type="InterPro" id="IPR011032">
    <property type="entry name" value="GroES-like_sf"/>
</dbReference>
<dbReference type="Pfam" id="PF00107">
    <property type="entry name" value="ADH_zinc_N"/>
    <property type="match status" value="1"/>
</dbReference>
<evidence type="ECO:0000256" key="2">
    <source>
        <dbReference type="ARBA" id="ARBA00023002"/>
    </source>
</evidence>
<feature type="domain" description="Enoyl reductase (ER)" evidence="3">
    <location>
        <begin position="14"/>
        <end position="324"/>
    </location>
</feature>
<evidence type="ECO:0000259" key="3">
    <source>
        <dbReference type="SMART" id="SM00829"/>
    </source>
</evidence>
<evidence type="ECO:0000313" key="5">
    <source>
        <dbReference type="Proteomes" id="UP000776164"/>
    </source>
</evidence>
<dbReference type="Gene3D" id="3.90.180.10">
    <property type="entry name" value="Medium-chain alcohol dehydrogenases, catalytic domain"/>
    <property type="match status" value="1"/>
</dbReference>
<dbReference type="InterPro" id="IPR013154">
    <property type="entry name" value="ADH-like_N"/>
</dbReference>
<dbReference type="Pfam" id="PF08240">
    <property type="entry name" value="ADH_N"/>
    <property type="match status" value="1"/>
</dbReference>
<keyword evidence="1" id="KW-0521">NADP</keyword>
<dbReference type="SUPFAM" id="SSF50129">
    <property type="entry name" value="GroES-like"/>
    <property type="match status" value="1"/>
</dbReference>
<comment type="caution">
    <text evidence="4">The sequence shown here is derived from an EMBL/GenBank/DDBJ whole genome shotgun (WGS) entry which is preliminary data.</text>
</comment>
<dbReference type="SMART" id="SM00829">
    <property type="entry name" value="PKS_ER"/>
    <property type="match status" value="1"/>
</dbReference>
<dbReference type="InterPro" id="IPR036291">
    <property type="entry name" value="NAD(P)-bd_dom_sf"/>
</dbReference>
<organism evidence="4 5">
    <name type="scientific">Subtercola frigoramans</name>
    <dbReference type="NCBI Taxonomy" id="120298"/>
    <lineage>
        <taxon>Bacteria</taxon>
        <taxon>Bacillati</taxon>
        <taxon>Actinomycetota</taxon>
        <taxon>Actinomycetes</taxon>
        <taxon>Micrococcales</taxon>
        <taxon>Microbacteriaceae</taxon>
        <taxon>Subtercola</taxon>
    </lineage>
</organism>
<keyword evidence="2" id="KW-0560">Oxidoreductase</keyword>
<dbReference type="Gene3D" id="3.40.50.720">
    <property type="entry name" value="NAD(P)-binding Rossmann-like Domain"/>
    <property type="match status" value="1"/>
</dbReference>
<dbReference type="InterPro" id="IPR013149">
    <property type="entry name" value="ADH-like_C"/>
</dbReference>
<proteinExistence type="predicted"/>
<accession>A0ABS2L1X9</accession>
<dbReference type="PANTHER" id="PTHR48106:SF18">
    <property type="entry name" value="QUINONE OXIDOREDUCTASE PIG3"/>
    <property type="match status" value="1"/>
</dbReference>
<dbReference type="InterPro" id="IPR020843">
    <property type="entry name" value="ER"/>
</dbReference>
<evidence type="ECO:0000313" key="4">
    <source>
        <dbReference type="EMBL" id="MBM7470780.1"/>
    </source>
</evidence>
<dbReference type="PANTHER" id="PTHR48106">
    <property type="entry name" value="QUINONE OXIDOREDUCTASE PIG3-RELATED"/>
    <property type="match status" value="1"/>
</dbReference>
<protein>
    <submittedName>
        <fullName evidence="4">NADPH:quinone reductase-like Zn-dependent oxidoreductase</fullName>
    </submittedName>
</protein>
<reference evidence="4 5" key="1">
    <citation type="submission" date="2021-01" db="EMBL/GenBank/DDBJ databases">
        <title>Sequencing the genomes of 1000 actinobacteria strains.</title>
        <authorList>
            <person name="Klenk H.-P."/>
        </authorList>
    </citation>
    <scope>NUCLEOTIDE SEQUENCE [LARGE SCALE GENOMIC DNA]</scope>
    <source>
        <strain evidence="4 5">DSM 13057</strain>
    </source>
</reference>
<dbReference type="Proteomes" id="UP000776164">
    <property type="component" value="Unassembled WGS sequence"/>
</dbReference>
<evidence type="ECO:0000256" key="1">
    <source>
        <dbReference type="ARBA" id="ARBA00022857"/>
    </source>
</evidence>
<sequence>MSDTMRAVVIDQPGGPEVLHLGDVPRPTPRVGQVLIRVRAFGLNRSELHFRSGVASTGDFPRIPGIEATGIVEEAPGGEFEPGTTVMTMMGGMGRTFDGGYAEFVSVPATQVIPFESDLPWATLGAIPEMLQTAYGSLTVGLQAIDGQSLLIRGGTSSVGLTIAVLAKRRGMTVISTTRSEARFDRLHKVGVDHPLVDTGLIAEDVRRLLGEGVDGAVELVGVNVMRDTLRATRPGGTVCFTGMLSDNWSIPEFYPMDWLPNGVRLTAYSGEAEGLPAAVLQDFLDAVADGSAVVPIGRVYQLDEMVQAHRDLEANTVGGKAVGIID</sequence>
<name>A0ABS2L1X9_9MICO</name>
<gene>
    <name evidence="4" type="ORF">JOE66_000414</name>
</gene>
<dbReference type="EMBL" id="JAFBBU010000001">
    <property type="protein sequence ID" value="MBM7470780.1"/>
    <property type="molecule type" value="Genomic_DNA"/>
</dbReference>
<dbReference type="CDD" id="cd08243">
    <property type="entry name" value="quinone_oxidoreductase_like_1"/>
    <property type="match status" value="1"/>
</dbReference>
<keyword evidence="5" id="KW-1185">Reference proteome</keyword>
<dbReference type="SUPFAM" id="SSF51735">
    <property type="entry name" value="NAD(P)-binding Rossmann-fold domains"/>
    <property type="match status" value="1"/>
</dbReference>